<organism evidence="1 2">
    <name type="scientific">Aeribacillus alveayuensis</name>
    <dbReference type="NCBI Taxonomy" id="279215"/>
    <lineage>
        <taxon>Bacteria</taxon>
        <taxon>Bacillati</taxon>
        <taxon>Bacillota</taxon>
        <taxon>Bacilli</taxon>
        <taxon>Bacillales</taxon>
        <taxon>Bacillaceae</taxon>
        <taxon>Aeribacillus</taxon>
    </lineage>
</organism>
<evidence type="ECO:0000313" key="2">
    <source>
        <dbReference type="Proteomes" id="UP001225646"/>
    </source>
</evidence>
<comment type="caution">
    <text evidence="1">The sequence shown here is derived from an EMBL/GenBank/DDBJ whole genome shotgun (WGS) entry which is preliminary data.</text>
</comment>
<protein>
    <submittedName>
        <fullName evidence="1">Uncharacterized protein</fullName>
    </submittedName>
</protein>
<keyword evidence="2" id="KW-1185">Reference proteome</keyword>
<dbReference type="Proteomes" id="UP001225646">
    <property type="component" value="Unassembled WGS sequence"/>
</dbReference>
<sequence length="79" mass="8785">MTTVPLSVTGTVSLLISLQCGEKVFYKLIKHFNGWCEFVMVGDDDADVSLDMRHFDFLTGATGLLGRALNSKLKEYQVI</sequence>
<accession>A0ABT9VT92</accession>
<proteinExistence type="predicted"/>
<gene>
    <name evidence="1" type="ORF">J2S06_003217</name>
</gene>
<name>A0ABT9VT92_9BACI</name>
<evidence type="ECO:0000313" key="1">
    <source>
        <dbReference type="EMBL" id="MDQ0164072.1"/>
    </source>
</evidence>
<dbReference type="EMBL" id="JAUSTR010000044">
    <property type="protein sequence ID" value="MDQ0164072.1"/>
    <property type="molecule type" value="Genomic_DNA"/>
</dbReference>
<reference evidence="1 2" key="1">
    <citation type="submission" date="2023-07" db="EMBL/GenBank/DDBJ databases">
        <title>Genomic Encyclopedia of Type Strains, Phase IV (KMG-IV): sequencing the most valuable type-strain genomes for metagenomic binning, comparative biology and taxonomic classification.</title>
        <authorList>
            <person name="Goeker M."/>
        </authorList>
    </citation>
    <scope>NUCLEOTIDE SEQUENCE [LARGE SCALE GENOMIC DNA]</scope>
    <source>
        <strain evidence="1 2">DSM 19092</strain>
    </source>
</reference>